<dbReference type="Gene3D" id="3.10.450.40">
    <property type="match status" value="1"/>
</dbReference>
<proteinExistence type="predicted"/>
<evidence type="ECO:0000313" key="4">
    <source>
        <dbReference type="EMBL" id="MEU0710555.1"/>
    </source>
</evidence>
<feature type="region of interest" description="Disordered" evidence="1">
    <location>
        <begin position="87"/>
        <end position="111"/>
    </location>
</feature>
<accession>A0ABV2WB37</accession>
<evidence type="ECO:0000259" key="3">
    <source>
        <dbReference type="Pfam" id="PF03413"/>
    </source>
</evidence>
<sequence>MKRNLIIATVAAAALLTGGTAAAFATTSEDGDAPVKAPKVTAQQALDAVAPHGTVLSLDLDDDGAGSGPAWDVELLTKDGKTQDWTVDAQTAKAKQDTSDASDDSNGRDDD</sequence>
<evidence type="ECO:0000313" key="5">
    <source>
        <dbReference type="Proteomes" id="UP001550378"/>
    </source>
</evidence>
<dbReference type="Pfam" id="PF03413">
    <property type="entry name" value="PepSY"/>
    <property type="match status" value="1"/>
</dbReference>
<reference evidence="4 5" key="1">
    <citation type="submission" date="2024-06" db="EMBL/GenBank/DDBJ databases">
        <title>The Natural Products Discovery Center: Release of the First 8490 Sequenced Strains for Exploring Actinobacteria Biosynthetic Diversity.</title>
        <authorList>
            <person name="Kalkreuter E."/>
            <person name="Kautsar S.A."/>
            <person name="Yang D."/>
            <person name="Bader C.D."/>
            <person name="Teijaro C.N."/>
            <person name="Fluegel L."/>
            <person name="Davis C.M."/>
            <person name="Simpson J.R."/>
            <person name="Lauterbach L."/>
            <person name="Steele A.D."/>
            <person name="Gui C."/>
            <person name="Meng S."/>
            <person name="Li G."/>
            <person name="Viehrig K."/>
            <person name="Ye F."/>
            <person name="Su P."/>
            <person name="Kiefer A.F."/>
            <person name="Nichols A."/>
            <person name="Cepeda A.J."/>
            <person name="Yan W."/>
            <person name="Fan B."/>
            <person name="Jiang Y."/>
            <person name="Adhikari A."/>
            <person name="Zheng C.-J."/>
            <person name="Schuster L."/>
            <person name="Cowan T.M."/>
            <person name="Smanski M.J."/>
            <person name="Chevrette M.G."/>
            <person name="De Carvalho L.P.S."/>
            <person name="Shen B."/>
        </authorList>
    </citation>
    <scope>NUCLEOTIDE SEQUENCE [LARGE SCALE GENOMIC DNA]</scope>
    <source>
        <strain evidence="4 5">NPDC006337</strain>
    </source>
</reference>
<feature type="chain" id="PRO_5045886296" evidence="2">
    <location>
        <begin position="24"/>
        <end position="111"/>
    </location>
</feature>
<dbReference type="Proteomes" id="UP001550378">
    <property type="component" value="Unassembled WGS sequence"/>
</dbReference>
<comment type="caution">
    <text evidence="4">The sequence shown here is derived from an EMBL/GenBank/DDBJ whole genome shotgun (WGS) entry which is preliminary data.</text>
</comment>
<feature type="domain" description="PepSY" evidence="3">
    <location>
        <begin position="39"/>
        <end position="93"/>
    </location>
</feature>
<organism evidence="4 5">
    <name type="scientific">Streptomyces lavendulocolor</name>
    <dbReference type="NCBI Taxonomy" id="67316"/>
    <lineage>
        <taxon>Bacteria</taxon>
        <taxon>Bacillati</taxon>
        <taxon>Actinomycetota</taxon>
        <taxon>Actinomycetes</taxon>
        <taxon>Kitasatosporales</taxon>
        <taxon>Streptomycetaceae</taxon>
        <taxon>Streptomyces</taxon>
    </lineage>
</organism>
<evidence type="ECO:0000256" key="1">
    <source>
        <dbReference type="SAM" id="MobiDB-lite"/>
    </source>
</evidence>
<dbReference type="RefSeq" id="WP_359657933.1">
    <property type="nucleotide sequence ID" value="NZ_JBEXZO010000049.1"/>
</dbReference>
<keyword evidence="5" id="KW-1185">Reference proteome</keyword>
<feature type="signal peptide" evidence="2">
    <location>
        <begin position="1"/>
        <end position="23"/>
    </location>
</feature>
<dbReference type="EMBL" id="JBEXZR010000026">
    <property type="protein sequence ID" value="MEU0710555.1"/>
    <property type="molecule type" value="Genomic_DNA"/>
</dbReference>
<protein>
    <submittedName>
        <fullName evidence="4">PepSY domain-containing protein</fullName>
    </submittedName>
</protein>
<gene>
    <name evidence="4" type="ORF">ABZ508_24650</name>
</gene>
<keyword evidence="2" id="KW-0732">Signal</keyword>
<dbReference type="InterPro" id="IPR025711">
    <property type="entry name" value="PepSY"/>
</dbReference>
<evidence type="ECO:0000256" key="2">
    <source>
        <dbReference type="SAM" id="SignalP"/>
    </source>
</evidence>
<name>A0ABV2WB37_9ACTN</name>